<reference evidence="1 2" key="1">
    <citation type="submission" date="2017-07" db="EMBL/GenBank/DDBJ databases">
        <title>Flavobacterium cyanobacteriorum sp. nov., isolated from cyanobacterial aggregates in a eutrophic lake.</title>
        <authorList>
            <person name="Cai H."/>
        </authorList>
    </citation>
    <scope>NUCLEOTIDE SEQUENCE [LARGE SCALE GENOMIC DNA]</scope>
    <source>
        <strain evidence="1 2">TH167</strain>
    </source>
</reference>
<organism evidence="1 2">
    <name type="scientific">Flavobacterium aurantiibacter</name>
    <dbReference type="NCBI Taxonomy" id="2023067"/>
    <lineage>
        <taxon>Bacteria</taxon>
        <taxon>Pseudomonadati</taxon>
        <taxon>Bacteroidota</taxon>
        <taxon>Flavobacteriia</taxon>
        <taxon>Flavobacteriales</taxon>
        <taxon>Flavobacteriaceae</taxon>
        <taxon>Flavobacterium</taxon>
    </lineage>
</organism>
<dbReference type="EMBL" id="NOXX01000220">
    <property type="protein sequence ID" value="OYQ40648.1"/>
    <property type="molecule type" value="Genomic_DNA"/>
</dbReference>
<evidence type="ECO:0000313" key="1">
    <source>
        <dbReference type="EMBL" id="OYQ40648.1"/>
    </source>
</evidence>
<protein>
    <submittedName>
        <fullName evidence="1">Uncharacterized protein</fullName>
    </submittedName>
</protein>
<accession>A0A255ZGM4</accession>
<evidence type="ECO:0000313" key="2">
    <source>
        <dbReference type="Proteomes" id="UP000216035"/>
    </source>
</evidence>
<name>A0A255ZGM4_9FLAO</name>
<gene>
    <name evidence="1" type="ORF">CHX27_13280</name>
</gene>
<keyword evidence="2" id="KW-1185">Reference proteome</keyword>
<dbReference type="Proteomes" id="UP000216035">
    <property type="component" value="Unassembled WGS sequence"/>
</dbReference>
<dbReference type="AlphaFoldDB" id="A0A255ZGM4"/>
<sequence length="84" mass="9967">MPDWLQKPKLTFFIALFSTKRWLRIFQPRQTWKARKAKRAILPKAAATERSRELHVQNTPFWCVLETNGGKSWPEEGKISRLKD</sequence>
<proteinExistence type="predicted"/>
<comment type="caution">
    <text evidence="1">The sequence shown here is derived from an EMBL/GenBank/DDBJ whole genome shotgun (WGS) entry which is preliminary data.</text>
</comment>